<protein>
    <submittedName>
        <fullName evidence="2">Pilus assembly protein TadG</fullName>
    </submittedName>
</protein>
<organism evidence="2 3">
    <name type="scientific">Arthrobacter agilis</name>
    <dbReference type="NCBI Taxonomy" id="37921"/>
    <lineage>
        <taxon>Bacteria</taxon>
        <taxon>Bacillati</taxon>
        <taxon>Actinomycetota</taxon>
        <taxon>Actinomycetes</taxon>
        <taxon>Micrococcales</taxon>
        <taxon>Micrococcaceae</taxon>
        <taxon>Arthrobacter</taxon>
    </lineage>
</organism>
<sequence>MANNPVLSQERGGVSVLVALLMVVLLGFSALAVDVAFVYSERTQLQNGADASALAVAQKCALNTSDVDCRSTAPLAKSLANSNAVDAKSNVKNVVISVADRKVTVSTGALEDGQAPNRVSLIFANALGVGSSEVTATSSAEWGSPVAGPAPFPIVFSECELKDGSGWQVVEFRKKADSTPACAGGPPGGFGSLNSTPGKCEALVDITKSASGSNTGNTGAPFNCVGLLTEWRSKIEAGTPPIGLFPIYDQVSDSGSNAVYHLIGFAAFEVHGWKFKQEGSSVFPDSFRDNYYPGYRCSSTQCIGIIGKFVKMVSLDDAYKLGSYDPMMGTAVVRLTLEEATP</sequence>
<dbReference type="AlphaFoldDB" id="A0A2L0UET0"/>
<evidence type="ECO:0000313" key="2">
    <source>
        <dbReference type="EMBL" id="AUZ87716.1"/>
    </source>
</evidence>
<accession>A0A2L0UET0</accession>
<name>A0A2L0UET0_9MICC</name>
<dbReference type="Proteomes" id="UP000239187">
    <property type="component" value="Chromosome"/>
</dbReference>
<proteinExistence type="predicted"/>
<dbReference type="Pfam" id="PF13400">
    <property type="entry name" value="Tad"/>
    <property type="match status" value="1"/>
</dbReference>
<evidence type="ECO:0000313" key="3">
    <source>
        <dbReference type="Proteomes" id="UP000239187"/>
    </source>
</evidence>
<evidence type="ECO:0000259" key="1">
    <source>
        <dbReference type="Pfam" id="PF13400"/>
    </source>
</evidence>
<gene>
    <name evidence="2" type="ORF">CVO76_08810</name>
</gene>
<dbReference type="EMBL" id="CP024915">
    <property type="protein sequence ID" value="AUZ87716.1"/>
    <property type="molecule type" value="Genomic_DNA"/>
</dbReference>
<dbReference type="InterPro" id="IPR028087">
    <property type="entry name" value="Tad_N"/>
</dbReference>
<dbReference type="RefSeq" id="WP_208739007.1">
    <property type="nucleotide sequence ID" value="NZ_CP024915.1"/>
</dbReference>
<reference evidence="2 3" key="1">
    <citation type="submission" date="2017-11" db="EMBL/GenBank/DDBJ databases">
        <title>Draft genome of Arthrobacter agilis strain UMCV2, a plant growth-promoting rhizobacterium and biocontrol capacity of phytopathogenic fungi.</title>
        <authorList>
            <person name="Martinez-Camara R."/>
            <person name="Santoyo G."/>
            <person name="Moreno-Hagelsieb G."/>
            <person name="Valencia-Cantero E."/>
        </authorList>
    </citation>
    <scope>NUCLEOTIDE SEQUENCE [LARGE SCALE GENOMIC DNA]</scope>
    <source>
        <strain evidence="2 3">UMCV2</strain>
    </source>
</reference>
<feature type="domain" description="Putative Flp pilus-assembly TadG-like N-terminal" evidence="1">
    <location>
        <begin position="12"/>
        <end position="58"/>
    </location>
</feature>